<evidence type="ECO:0000313" key="3">
    <source>
        <dbReference type="Proteomes" id="UP000295257"/>
    </source>
</evidence>
<feature type="non-terminal residue" evidence="2">
    <location>
        <position position="192"/>
    </location>
</feature>
<protein>
    <recommendedName>
        <fullName evidence="1">Transposase IS204/IS1001/IS1096/IS1165 zinc-finger domain-containing protein</fullName>
    </recommendedName>
</protein>
<evidence type="ECO:0000313" key="2">
    <source>
        <dbReference type="EMBL" id="TDG70520.1"/>
    </source>
</evidence>
<dbReference type="InterPro" id="IPR029261">
    <property type="entry name" value="Transposase_Znf"/>
</dbReference>
<keyword evidence="3" id="KW-1185">Reference proteome</keyword>
<dbReference type="Pfam" id="PF14690">
    <property type="entry name" value="Zn_ribbon_ISL3"/>
    <property type="match status" value="1"/>
</dbReference>
<gene>
    <name evidence="2" type="ORF">C5L30_001621</name>
</gene>
<proteinExistence type="predicted"/>
<comment type="caution">
    <text evidence="2">The sequence shown here is derived from an EMBL/GenBank/DDBJ whole genome shotgun (WGS) entry which is preliminary data.</text>
</comment>
<evidence type="ECO:0000259" key="1">
    <source>
        <dbReference type="Pfam" id="PF14690"/>
    </source>
</evidence>
<sequence>MMSQDNSILCALDIKDNNIKNVSVKDAKIKKRGVIKHIKIVNAELSYSLHRCPQCGMNTLVKNGKRTTNARLASFSGIEYHLVLKKQRFLCRNCGSTCGAHSDLLIKNHTMTKQIKNRIFSMAKESFTLSSIAKIIGISANTVSRILYSNTKIPTRCVHLPENLCFDEFRSVKNIFTFIAIDADTHRLVELI</sequence>
<dbReference type="PANTHER" id="PTHR33498:SF1">
    <property type="entry name" value="TRANSPOSASE FOR INSERTION SEQUENCE ELEMENT IS1557"/>
    <property type="match status" value="1"/>
</dbReference>
<feature type="domain" description="Transposase IS204/IS1001/IS1096/IS1165 zinc-finger" evidence="1">
    <location>
        <begin position="50"/>
        <end position="94"/>
    </location>
</feature>
<dbReference type="InterPro" id="IPR047951">
    <property type="entry name" value="Transpos_ISL3"/>
</dbReference>
<name>A0A4R5NCS0_9LACO</name>
<accession>A0A4R5NCS0</accession>
<reference evidence="2 3" key="1">
    <citation type="journal article" date="2019" name="Appl. Microbiol. Biotechnol.">
        <title>Uncovering carbohydrate metabolism through a genotype-phenotype association study of 56 lactic acid bacteria genomes.</title>
        <authorList>
            <person name="Buron-Moles G."/>
            <person name="Chailyan A."/>
            <person name="Dolejs I."/>
            <person name="Forster J."/>
            <person name="Miks M.H."/>
        </authorList>
    </citation>
    <scope>NUCLEOTIDE SEQUENCE [LARGE SCALE GENOMIC DNA]</scope>
    <source>
        <strain evidence="2 3">ATCC 29644</strain>
    </source>
</reference>
<organism evidence="2 3">
    <name type="scientific">Companilactobacillus farciminis</name>
    <dbReference type="NCBI Taxonomy" id="1612"/>
    <lineage>
        <taxon>Bacteria</taxon>
        <taxon>Bacillati</taxon>
        <taxon>Bacillota</taxon>
        <taxon>Bacilli</taxon>
        <taxon>Lactobacillales</taxon>
        <taxon>Lactobacillaceae</taxon>
        <taxon>Companilactobacillus</taxon>
    </lineage>
</organism>
<dbReference type="AlphaFoldDB" id="A0A4R5NCS0"/>
<dbReference type="STRING" id="1612.ABB44_06350"/>
<dbReference type="Proteomes" id="UP000295257">
    <property type="component" value="Unassembled WGS sequence"/>
</dbReference>
<dbReference type="PANTHER" id="PTHR33498">
    <property type="entry name" value="TRANSPOSASE FOR INSERTION SEQUENCE ELEMENT IS1557"/>
    <property type="match status" value="1"/>
</dbReference>
<dbReference type="EMBL" id="PUFN01000025">
    <property type="protein sequence ID" value="TDG70520.1"/>
    <property type="molecule type" value="Genomic_DNA"/>
</dbReference>